<protein>
    <submittedName>
        <fullName evidence="2">Unannotated protein</fullName>
    </submittedName>
</protein>
<dbReference type="NCBIfam" id="TIGR04366">
    <property type="entry name" value="cupin_WbuC"/>
    <property type="match status" value="1"/>
</dbReference>
<evidence type="ECO:0000259" key="1">
    <source>
        <dbReference type="Pfam" id="PF19480"/>
    </source>
</evidence>
<feature type="domain" description="Cupin fold metalloprotein WbuC cupin" evidence="1">
    <location>
        <begin position="26"/>
        <end position="105"/>
    </location>
</feature>
<reference evidence="2" key="1">
    <citation type="submission" date="2020-05" db="EMBL/GenBank/DDBJ databases">
        <authorList>
            <person name="Chiriac C."/>
            <person name="Salcher M."/>
            <person name="Ghai R."/>
            <person name="Kavagutti S V."/>
        </authorList>
    </citation>
    <scope>NUCLEOTIDE SEQUENCE</scope>
</reference>
<sequence length="152" mass="16902">MGKVILSKNETISGVFHANSWGQPLEEDLLEQLIEKAQVNPNRKARLCLHPTPDEILQVTYLAFIRPYADKIHKHPHRPEVVIPVLGEARHTSYDSGGSVLESRILNGAIPVAVSTQVETWHALEVISEFFVMVEIGTGPFAPTSTVYQHIS</sequence>
<evidence type="ECO:0000313" key="2">
    <source>
        <dbReference type="EMBL" id="CAB4844611.1"/>
    </source>
</evidence>
<gene>
    <name evidence="2" type="ORF">UFOPK3256_01337</name>
</gene>
<dbReference type="Pfam" id="PF19480">
    <property type="entry name" value="DUF6016"/>
    <property type="match status" value="1"/>
</dbReference>
<accession>A0A6J7BHU2</accession>
<proteinExistence type="predicted"/>
<dbReference type="AlphaFoldDB" id="A0A6J7BHU2"/>
<organism evidence="2">
    <name type="scientific">freshwater metagenome</name>
    <dbReference type="NCBI Taxonomy" id="449393"/>
    <lineage>
        <taxon>unclassified sequences</taxon>
        <taxon>metagenomes</taxon>
        <taxon>ecological metagenomes</taxon>
    </lineage>
</organism>
<dbReference type="InterPro" id="IPR046058">
    <property type="entry name" value="WbuC_cupin"/>
</dbReference>
<name>A0A6J7BHU2_9ZZZZ</name>
<dbReference type="EMBL" id="CAFAZW010000029">
    <property type="protein sequence ID" value="CAB4844611.1"/>
    <property type="molecule type" value="Genomic_DNA"/>
</dbReference>
<dbReference type="InterPro" id="IPR027565">
    <property type="entry name" value="Cupin_WbuC"/>
</dbReference>